<protein>
    <submittedName>
        <fullName evidence="1">Uncharacterized protein</fullName>
    </submittedName>
</protein>
<evidence type="ECO:0000313" key="1">
    <source>
        <dbReference type="EMBL" id="KYN21340.1"/>
    </source>
</evidence>
<gene>
    <name evidence="1" type="ORF">ALC57_06265</name>
</gene>
<accession>A0A195E7Z3</accession>
<name>A0A195E7Z3_9HYME</name>
<reference evidence="1 2" key="1">
    <citation type="submission" date="2015-09" db="EMBL/GenBank/DDBJ databases">
        <title>Trachymyrmex cornetzi WGS genome.</title>
        <authorList>
            <person name="Nygaard S."/>
            <person name="Hu H."/>
            <person name="Boomsma J."/>
            <person name="Zhang G."/>
        </authorList>
    </citation>
    <scope>NUCLEOTIDE SEQUENCE [LARGE SCALE GENOMIC DNA]</scope>
    <source>
        <strain evidence="1">Tcor2-1</strain>
        <tissue evidence="1">Whole body</tissue>
    </source>
</reference>
<evidence type="ECO:0000313" key="2">
    <source>
        <dbReference type="Proteomes" id="UP000078492"/>
    </source>
</evidence>
<proteinExistence type="predicted"/>
<dbReference type="Proteomes" id="UP000078492">
    <property type="component" value="Unassembled WGS sequence"/>
</dbReference>
<organism evidence="1 2">
    <name type="scientific">Trachymyrmex cornetzi</name>
    <dbReference type="NCBI Taxonomy" id="471704"/>
    <lineage>
        <taxon>Eukaryota</taxon>
        <taxon>Metazoa</taxon>
        <taxon>Ecdysozoa</taxon>
        <taxon>Arthropoda</taxon>
        <taxon>Hexapoda</taxon>
        <taxon>Insecta</taxon>
        <taxon>Pterygota</taxon>
        <taxon>Neoptera</taxon>
        <taxon>Endopterygota</taxon>
        <taxon>Hymenoptera</taxon>
        <taxon>Apocrita</taxon>
        <taxon>Aculeata</taxon>
        <taxon>Formicoidea</taxon>
        <taxon>Formicidae</taxon>
        <taxon>Myrmicinae</taxon>
        <taxon>Trachymyrmex</taxon>
    </lineage>
</organism>
<dbReference type="EMBL" id="KQ979479">
    <property type="protein sequence ID" value="KYN21340.1"/>
    <property type="molecule type" value="Genomic_DNA"/>
</dbReference>
<keyword evidence="2" id="KW-1185">Reference proteome</keyword>
<sequence>MDRDRGFSSFQPLIIPTIQPADSHLLNNPIRPSTCTRVKLVTFEGYSYTIVLKNVVELITVISIFKSKHLSRMMNLRFYLIKIRRANSAAD</sequence>
<dbReference type="AlphaFoldDB" id="A0A195E7Z3"/>